<dbReference type="GO" id="GO:0016787">
    <property type="term" value="F:hydrolase activity"/>
    <property type="evidence" value="ECO:0007669"/>
    <property type="project" value="UniProtKB-KW"/>
</dbReference>
<dbReference type="NCBIfam" id="TIGR01484">
    <property type="entry name" value="HAD-SF-IIB"/>
    <property type="match status" value="1"/>
</dbReference>
<dbReference type="InterPro" id="IPR006379">
    <property type="entry name" value="HAD-SF_hydro_IIB"/>
</dbReference>
<dbReference type="NCBIfam" id="TIGR00099">
    <property type="entry name" value="Cof-subfamily"/>
    <property type="match status" value="1"/>
</dbReference>
<gene>
    <name evidence="3" type="ORF">CJF60_02185</name>
</gene>
<name>A0ABX4H6G8_9BACT</name>
<dbReference type="Proteomes" id="UP000217033">
    <property type="component" value="Unassembled WGS sequence"/>
</dbReference>
<dbReference type="InterPro" id="IPR000150">
    <property type="entry name" value="Cof"/>
</dbReference>
<dbReference type="Gene3D" id="3.40.50.1000">
    <property type="entry name" value="HAD superfamily/HAD-like"/>
    <property type="match status" value="1"/>
</dbReference>
<evidence type="ECO:0000313" key="3">
    <source>
        <dbReference type="EMBL" id="PAF55471.1"/>
    </source>
</evidence>
<dbReference type="PANTHER" id="PTHR10000:SF8">
    <property type="entry name" value="HAD SUPERFAMILY HYDROLASE-LIKE, TYPE 3"/>
    <property type="match status" value="1"/>
</dbReference>
<protein>
    <submittedName>
        <fullName evidence="3">Cof-type HAD-IIB family hydrolase</fullName>
    </submittedName>
</protein>
<dbReference type="RefSeq" id="WP_084232642.1">
    <property type="nucleotide sequence ID" value="NZ_CP166874.1"/>
</dbReference>
<comment type="caution">
    <text evidence="3">The sequence shown here is derived from an EMBL/GenBank/DDBJ whole genome shotgun (WGS) entry which is preliminary data.</text>
</comment>
<dbReference type="SFLD" id="SFLDS00003">
    <property type="entry name" value="Haloacid_Dehalogenase"/>
    <property type="match status" value="1"/>
</dbReference>
<dbReference type="Gene3D" id="3.30.1240.10">
    <property type="match status" value="1"/>
</dbReference>
<proteinExistence type="inferred from homology"/>
<dbReference type="NCBIfam" id="NF045966">
    <property type="entry name" value="YcsE_rel_Pase"/>
    <property type="match status" value="1"/>
</dbReference>
<keyword evidence="4" id="KW-1185">Reference proteome</keyword>
<sequence length="273" mass="30831">MQDIKMLVTDIDGTILPYGDKIFSKKIKNLFKEAKAKGLITVIATGREIVTARELFAQFDNVDYFIGANGSFVLDLKTKKYVVNKMIDYDFAKRYYDWTLANYPHAGVTVTDNQYIFKSPEGVNTKNWFLIQHSDLLKEFADFKKYGNDQEISIVTVTSLDKVHFDASEDFLNRPENANYGVSAHWSSGWFVCQKNVNKLTAIADLVKLHNLTLDNVIAFGDSENDIEMVAGVKYGVAVKNAIDKVKENAKEVTSLNCSEDGVYHHCKAIKII</sequence>
<dbReference type="Pfam" id="PF08282">
    <property type="entry name" value="Hydrolase_3"/>
    <property type="match status" value="1"/>
</dbReference>
<organism evidence="3 4">
    <name type="scientific">Mycoplasmopsis agassizii</name>
    <dbReference type="NCBI Taxonomy" id="33922"/>
    <lineage>
        <taxon>Bacteria</taxon>
        <taxon>Bacillati</taxon>
        <taxon>Mycoplasmatota</taxon>
        <taxon>Mycoplasmoidales</taxon>
        <taxon>Metamycoplasmataceae</taxon>
        <taxon>Mycoplasmopsis</taxon>
    </lineage>
</organism>
<reference evidence="3" key="1">
    <citation type="submission" date="2017-08" db="EMBL/GenBank/DDBJ databases">
        <authorList>
            <person name="Alvarez-Ponce D."/>
            <person name="Weitzman C.L."/>
            <person name="Tillett R.L."/>
            <person name="Sandmeier F.C."/>
            <person name="Tracy C.R."/>
        </authorList>
    </citation>
    <scope>NUCLEOTIDE SEQUENCE [LARGE SCALE GENOMIC DNA]</scope>
    <source>
        <strain evidence="3">PS6</strain>
    </source>
</reference>
<dbReference type="EMBL" id="NQMN01000001">
    <property type="protein sequence ID" value="PAF55471.1"/>
    <property type="molecule type" value="Genomic_DNA"/>
</dbReference>
<evidence type="ECO:0000256" key="2">
    <source>
        <dbReference type="ARBA" id="ARBA00034778"/>
    </source>
</evidence>
<evidence type="ECO:0000256" key="1">
    <source>
        <dbReference type="ARBA" id="ARBA00001946"/>
    </source>
</evidence>
<dbReference type="InterPro" id="IPR023214">
    <property type="entry name" value="HAD_sf"/>
</dbReference>
<dbReference type="PANTHER" id="PTHR10000">
    <property type="entry name" value="PHOSPHOSERINE PHOSPHATASE"/>
    <property type="match status" value="1"/>
</dbReference>
<dbReference type="SUPFAM" id="SSF56784">
    <property type="entry name" value="HAD-like"/>
    <property type="match status" value="1"/>
</dbReference>
<dbReference type="SFLD" id="SFLDG01140">
    <property type="entry name" value="C2.B:_Phosphomannomutase_and_P"/>
    <property type="match status" value="1"/>
</dbReference>
<keyword evidence="3" id="KW-0378">Hydrolase</keyword>
<dbReference type="InterPro" id="IPR036412">
    <property type="entry name" value="HAD-like_sf"/>
</dbReference>
<accession>A0ABX4H6G8</accession>
<comment type="similarity">
    <text evidence="2">Belongs to the HAD-like hydrolase superfamily. Cof family.</text>
</comment>
<comment type="cofactor">
    <cofactor evidence="1">
        <name>Mg(2+)</name>
        <dbReference type="ChEBI" id="CHEBI:18420"/>
    </cofactor>
</comment>
<evidence type="ECO:0000313" key="4">
    <source>
        <dbReference type="Proteomes" id="UP000217033"/>
    </source>
</evidence>